<sequence>MSQAGKYLKSAMSVVTHLEEGKPHSSITDWVEVLSSDRYDELSLDGIPELVESINLQAYQGTTEAARAIRKKLKYGNVHRQLRALVILRALTENAGKGFQLGWANSQLMDRLKDMAQDNLLDPKVKKRLIMVFHAWSLQYKDEPRMQNVANLYRLYGGGGPTVRHASSVSHTAPSTTHTKTSSTSNRGAFADTEDIFSHDWAPSTRGPDTYADLAAAKADAEARKSERERRILMEQREAEIERRERELKRKQEMAALESRRQQEALEEQERRRNLKEAQKKGASQPKRPKFDFVKEKPQILVSVANAIQAANNLVNSCRLINREHETVLESPKVQENLDKAKAARRVIIRYIQLVNDEEFVGTLLEANEKVVEAIQLYDKLSKPAVLDSDSDSAPETPAGDKDLKSISKKLEAQRLEADRTGELQRIQERQKWESAKRQQRRAQRQPTTVQSRGSDIEDLQDLDFGGGPVGGQQGRRGLQPPLRPDSDEGSLATGSLSDFSDYDSSDEEWRRAHGQPSTSRSAAKAGPSTVSAPTTKKQTPYAQLDDEPVSKKGLLDADDPFGDPFADDDDTPAVERPRMQWAEV</sequence>
<feature type="compositionally biased region" description="Gly residues" evidence="1">
    <location>
        <begin position="465"/>
        <end position="475"/>
    </location>
</feature>
<dbReference type="GO" id="GO:0007015">
    <property type="term" value="P:actin filament organization"/>
    <property type="evidence" value="ECO:0007669"/>
    <property type="project" value="InterPro"/>
</dbReference>
<feature type="compositionally biased region" description="Basic and acidic residues" evidence="1">
    <location>
        <begin position="255"/>
        <end position="280"/>
    </location>
</feature>
<dbReference type="PROSITE" id="PS50179">
    <property type="entry name" value="VHS"/>
    <property type="match status" value="1"/>
</dbReference>
<dbReference type="InterPro" id="IPR008942">
    <property type="entry name" value="ENTH_VHS"/>
</dbReference>
<feature type="compositionally biased region" description="Low complexity" evidence="1">
    <location>
        <begin position="170"/>
        <end position="185"/>
    </location>
</feature>
<dbReference type="Gene3D" id="1.25.40.90">
    <property type="match status" value="1"/>
</dbReference>
<feature type="compositionally biased region" description="Acidic residues" evidence="1">
    <location>
        <begin position="557"/>
        <end position="573"/>
    </location>
</feature>
<protein>
    <recommendedName>
        <fullName evidence="2">VHS domain-containing protein</fullName>
    </recommendedName>
</protein>
<feature type="domain" description="VHS" evidence="2">
    <location>
        <begin position="34"/>
        <end position="164"/>
    </location>
</feature>
<evidence type="ECO:0000259" key="2">
    <source>
        <dbReference type="PROSITE" id="PS50179"/>
    </source>
</evidence>
<name>A0A4Q1BRA4_TREME</name>
<feature type="region of interest" description="Disordered" evidence="1">
    <location>
        <begin position="385"/>
        <end position="585"/>
    </location>
</feature>
<dbReference type="GO" id="GO:0051666">
    <property type="term" value="P:actin cortical patch localization"/>
    <property type="evidence" value="ECO:0007669"/>
    <property type="project" value="TreeGrafter"/>
</dbReference>
<dbReference type="GO" id="GO:0030479">
    <property type="term" value="C:actin cortical patch"/>
    <property type="evidence" value="ECO:0007669"/>
    <property type="project" value="TreeGrafter"/>
</dbReference>
<organism evidence="3 4">
    <name type="scientific">Tremella mesenterica</name>
    <name type="common">Jelly fungus</name>
    <dbReference type="NCBI Taxonomy" id="5217"/>
    <lineage>
        <taxon>Eukaryota</taxon>
        <taxon>Fungi</taxon>
        <taxon>Dikarya</taxon>
        <taxon>Basidiomycota</taxon>
        <taxon>Agaricomycotina</taxon>
        <taxon>Tremellomycetes</taxon>
        <taxon>Tremellales</taxon>
        <taxon>Tremellaceae</taxon>
        <taxon>Tremella</taxon>
    </lineage>
</organism>
<dbReference type="EMBL" id="SDIL01000017">
    <property type="protein sequence ID" value="RXK40501.1"/>
    <property type="molecule type" value="Genomic_DNA"/>
</dbReference>
<feature type="compositionally biased region" description="Polar residues" evidence="1">
    <location>
        <begin position="529"/>
        <end position="542"/>
    </location>
</feature>
<gene>
    <name evidence="3" type="ORF">M231_02153</name>
</gene>
<reference evidence="3 4" key="1">
    <citation type="submission" date="2016-06" db="EMBL/GenBank/DDBJ databases">
        <title>Evolution of pathogenesis and genome organization in the Tremellales.</title>
        <authorList>
            <person name="Cuomo C."/>
            <person name="Litvintseva A."/>
            <person name="Heitman J."/>
            <person name="Chen Y."/>
            <person name="Sun S."/>
            <person name="Springer D."/>
            <person name="Dromer F."/>
            <person name="Young S."/>
            <person name="Zeng Q."/>
            <person name="Chapman S."/>
            <person name="Gujja S."/>
            <person name="Saif S."/>
            <person name="Birren B."/>
        </authorList>
    </citation>
    <scope>NUCLEOTIDE SEQUENCE [LARGE SCALE GENOMIC DNA]</scope>
    <source>
        <strain evidence="3 4">ATCC 28783</strain>
    </source>
</reference>
<dbReference type="PANTHER" id="PTHR47789">
    <property type="entry name" value="LAS SEVENTEEN-BINDING PROTEIN 5"/>
    <property type="match status" value="1"/>
</dbReference>
<keyword evidence="4" id="KW-1185">Reference proteome</keyword>
<feature type="compositionally biased region" description="Basic and acidic residues" evidence="1">
    <location>
        <begin position="399"/>
        <end position="437"/>
    </location>
</feature>
<evidence type="ECO:0000256" key="1">
    <source>
        <dbReference type="SAM" id="MobiDB-lite"/>
    </source>
</evidence>
<dbReference type="GO" id="GO:0007034">
    <property type="term" value="P:vacuolar transport"/>
    <property type="evidence" value="ECO:0007669"/>
    <property type="project" value="UniProtKB-ARBA"/>
</dbReference>
<dbReference type="SUPFAM" id="SSF48464">
    <property type="entry name" value="ENTH/VHS domain"/>
    <property type="match status" value="1"/>
</dbReference>
<feature type="region of interest" description="Disordered" evidence="1">
    <location>
        <begin position="163"/>
        <end position="188"/>
    </location>
</feature>
<dbReference type="VEuPathDB" id="FungiDB:TREMEDRAFT_58218"/>
<dbReference type="InterPro" id="IPR002014">
    <property type="entry name" value="VHS_dom"/>
</dbReference>
<proteinExistence type="predicted"/>
<dbReference type="InterPro" id="IPR044103">
    <property type="entry name" value="GAT_LSB5"/>
</dbReference>
<dbReference type="InterPro" id="IPR045007">
    <property type="entry name" value="LSB5"/>
</dbReference>
<dbReference type="GO" id="GO:0006897">
    <property type="term" value="P:endocytosis"/>
    <property type="evidence" value="ECO:0007669"/>
    <property type="project" value="InterPro"/>
</dbReference>
<dbReference type="STRING" id="5217.A0A4Q1BRA4"/>
<comment type="caution">
    <text evidence="3">The sequence shown here is derived from an EMBL/GenBank/DDBJ whole genome shotgun (WGS) entry which is preliminary data.</text>
</comment>
<dbReference type="SUPFAM" id="SSF89009">
    <property type="entry name" value="GAT-like domain"/>
    <property type="match status" value="1"/>
</dbReference>
<dbReference type="OrthoDB" id="10068368at2759"/>
<evidence type="ECO:0000313" key="4">
    <source>
        <dbReference type="Proteomes" id="UP000289152"/>
    </source>
</evidence>
<dbReference type="GO" id="GO:0035091">
    <property type="term" value="F:phosphatidylinositol binding"/>
    <property type="evidence" value="ECO:0007669"/>
    <property type="project" value="InterPro"/>
</dbReference>
<dbReference type="Proteomes" id="UP000289152">
    <property type="component" value="Unassembled WGS sequence"/>
</dbReference>
<evidence type="ECO:0000313" key="3">
    <source>
        <dbReference type="EMBL" id="RXK40501.1"/>
    </source>
</evidence>
<dbReference type="AlphaFoldDB" id="A0A4Q1BRA4"/>
<feature type="region of interest" description="Disordered" evidence="1">
    <location>
        <begin position="255"/>
        <end position="290"/>
    </location>
</feature>
<dbReference type="PANTHER" id="PTHR47789:SF1">
    <property type="entry name" value="LAS SEVENTEEN-BINDING PROTEIN 5"/>
    <property type="match status" value="1"/>
</dbReference>
<dbReference type="GO" id="GO:0043130">
    <property type="term" value="F:ubiquitin binding"/>
    <property type="evidence" value="ECO:0007669"/>
    <property type="project" value="InterPro"/>
</dbReference>
<dbReference type="CDD" id="cd14232">
    <property type="entry name" value="GAT_LSB5"/>
    <property type="match status" value="1"/>
</dbReference>
<dbReference type="SMART" id="SM00288">
    <property type="entry name" value="VHS"/>
    <property type="match status" value="1"/>
</dbReference>
<dbReference type="Pfam" id="PF00790">
    <property type="entry name" value="VHS"/>
    <property type="match status" value="1"/>
</dbReference>
<accession>A0A4Q1BRA4</accession>
<dbReference type="FunCoup" id="A0A4Q1BRA4">
    <property type="interactions" value="17"/>
</dbReference>
<dbReference type="CDD" id="cd16980">
    <property type="entry name" value="VHS_Lsb5"/>
    <property type="match status" value="1"/>
</dbReference>
<dbReference type="InParanoid" id="A0A4Q1BRA4"/>